<dbReference type="RefSeq" id="WP_210046218.1">
    <property type="nucleotide sequence ID" value="NZ_JBHLVU010000076.1"/>
</dbReference>
<evidence type="ECO:0000256" key="2">
    <source>
        <dbReference type="SAM" id="SignalP"/>
    </source>
</evidence>
<dbReference type="EMBL" id="JAHZIK010000219">
    <property type="protein sequence ID" value="MBW7454573.1"/>
    <property type="molecule type" value="Genomic_DNA"/>
</dbReference>
<dbReference type="PROSITE" id="PS51257">
    <property type="entry name" value="PROKAR_LIPOPROTEIN"/>
    <property type="match status" value="1"/>
</dbReference>
<evidence type="ECO:0000313" key="3">
    <source>
        <dbReference type="EMBL" id="MBW7454573.1"/>
    </source>
</evidence>
<keyword evidence="4" id="KW-1185">Reference proteome</keyword>
<feature type="region of interest" description="Disordered" evidence="1">
    <location>
        <begin position="22"/>
        <end position="52"/>
    </location>
</feature>
<feature type="compositionally biased region" description="Polar residues" evidence="1">
    <location>
        <begin position="28"/>
        <end position="38"/>
    </location>
</feature>
<evidence type="ECO:0000256" key="1">
    <source>
        <dbReference type="SAM" id="MobiDB-lite"/>
    </source>
</evidence>
<accession>A0ABS7C0Y9</accession>
<reference evidence="3 4" key="1">
    <citation type="submission" date="2021-07" db="EMBL/GenBank/DDBJ databases">
        <title>Paenibacillus radiodurans sp. nov., isolated from the southeastern edge of Tengger Desert.</title>
        <authorList>
            <person name="Zhang G."/>
        </authorList>
    </citation>
    <scope>NUCLEOTIDE SEQUENCE [LARGE SCALE GENOMIC DNA]</scope>
    <source>
        <strain evidence="3 4">CCM 7311</strain>
    </source>
</reference>
<sequence length="52" mass="5747">MKRRIFMGLAVITVMAAIAGCGHREPDSSQSSSHQDTGWTVFRPINPSSEER</sequence>
<comment type="caution">
    <text evidence="3">The sequence shown here is derived from an EMBL/GenBank/DDBJ whole genome shotgun (WGS) entry which is preliminary data.</text>
</comment>
<dbReference type="Proteomes" id="UP001519887">
    <property type="component" value="Unassembled WGS sequence"/>
</dbReference>
<protein>
    <recommendedName>
        <fullName evidence="5">Lipoprotein</fullName>
    </recommendedName>
</protein>
<keyword evidence="2" id="KW-0732">Signal</keyword>
<proteinExistence type="predicted"/>
<name>A0ABS7C0Y9_9BACL</name>
<gene>
    <name evidence="3" type="ORF">K0U00_11085</name>
</gene>
<organism evidence="3 4">
    <name type="scientific">Paenibacillus sepulcri</name>
    <dbReference type="NCBI Taxonomy" id="359917"/>
    <lineage>
        <taxon>Bacteria</taxon>
        <taxon>Bacillati</taxon>
        <taxon>Bacillota</taxon>
        <taxon>Bacilli</taxon>
        <taxon>Bacillales</taxon>
        <taxon>Paenibacillaceae</taxon>
        <taxon>Paenibacillus</taxon>
    </lineage>
</organism>
<evidence type="ECO:0000313" key="4">
    <source>
        <dbReference type="Proteomes" id="UP001519887"/>
    </source>
</evidence>
<evidence type="ECO:0008006" key="5">
    <source>
        <dbReference type="Google" id="ProtNLM"/>
    </source>
</evidence>
<feature type="chain" id="PRO_5046111719" description="Lipoprotein" evidence="2">
    <location>
        <begin position="20"/>
        <end position="52"/>
    </location>
</feature>
<feature type="signal peptide" evidence="2">
    <location>
        <begin position="1"/>
        <end position="19"/>
    </location>
</feature>